<name>A0A483K6L1_9ENTR</name>
<sequence length="146" mass="16921">MLEKGFTVPELAEPVLPDSPSWFPLPPGWFVLGGILLALLLIYLIIRIARWRRNLWRRQALAALAQPQTVDSWLLLMKRILLVHQPREQVSGALDPAQWLQNVPLDDALRQQLCERYCQPENQLSDGDTERLRMQLRSWLEGLPHV</sequence>
<organism evidence="1">
    <name type="scientific">Klebsiella quasipneumoniae</name>
    <dbReference type="NCBI Taxonomy" id="1463165"/>
    <lineage>
        <taxon>Bacteria</taxon>
        <taxon>Pseudomonadati</taxon>
        <taxon>Pseudomonadota</taxon>
        <taxon>Gammaproteobacteria</taxon>
        <taxon>Enterobacterales</taxon>
        <taxon>Enterobacteriaceae</taxon>
        <taxon>Klebsiella/Raoultella group</taxon>
        <taxon>Klebsiella</taxon>
        <taxon>Klebsiella pneumoniae complex</taxon>
    </lineage>
</organism>
<dbReference type="RefSeq" id="WP_032452884.1">
    <property type="nucleotide sequence ID" value="NZ_CAAGYG010000004.1"/>
</dbReference>
<dbReference type="InterPro" id="IPR025489">
    <property type="entry name" value="DUF4381"/>
</dbReference>
<reference evidence="1" key="1">
    <citation type="submission" date="2019-01" db="EMBL/GenBank/DDBJ databases">
        <authorList>
            <person name="Lista F."/>
            <person name="Anselmo A."/>
        </authorList>
    </citation>
    <scope>NUCLEOTIDE SEQUENCE</scope>
    <source>
        <strain evidence="1">8S</strain>
    </source>
</reference>
<dbReference type="Pfam" id="PF14316">
    <property type="entry name" value="DUF4381"/>
    <property type="match status" value="1"/>
</dbReference>
<comment type="caution">
    <text evidence="1">The sequence shown here is derived from an EMBL/GenBank/DDBJ whole genome shotgun (WGS) entry which is preliminary data.</text>
</comment>
<evidence type="ECO:0000313" key="1">
    <source>
        <dbReference type="EMBL" id="TCX59382.1"/>
    </source>
</evidence>
<protein>
    <submittedName>
        <fullName evidence="1">DUF4381 domain-containing protein</fullName>
    </submittedName>
</protein>
<dbReference type="EMBL" id="SDCO01000014">
    <property type="protein sequence ID" value="TCX59382.1"/>
    <property type="molecule type" value="Genomic_DNA"/>
</dbReference>
<proteinExistence type="predicted"/>
<dbReference type="AlphaFoldDB" id="A0A483K6L1"/>
<accession>A0A483K6L1</accession>
<gene>
    <name evidence="1" type="ORF">ETE84_20450</name>
</gene>